<organism evidence="1 2">
    <name type="scientific">Sphingobium cloacae</name>
    <dbReference type="NCBI Taxonomy" id="120107"/>
    <lineage>
        <taxon>Bacteria</taxon>
        <taxon>Pseudomonadati</taxon>
        <taxon>Pseudomonadota</taxon>
        <taxon>Alphaproteobacteria</taxon>
        <taxon>Sphingomonadales</taxon>
        <taxon>Sphingomonadaceae</taxon>
        <taxon>Sphingobium</taxon>
    </lineage>
</organism>
<dbReference type="KEGG" id="sclo:SCLO_1027420"/>
<proteinExistence type="predicted"/>
<dbReference type="Proteomes" id="UP000218272">
    <property type="component" value="Chromosome SCLO_1"/>
</dbReference>
<evidence type="ECO:0000313" key="2">
    <source>
        <dbReference type="Proteomes" id="UP000218272"/>
    </source>
</evidence>
<keyword evidence="2" id="KW-1185">Reference proteome</keyword>
<reference evidence="1 2" key="1">
    <citation type="submission" date="2016-10" db="EMBL/GenBank/DDBJ databases">
        <title>Complete Genome Sequence of the Nonylphenol-Degrading Bacterium Sphingobium cloacae JCM 10874T.</title>
        <authorList>
            <person name="Ootsuka M."/>
            <person name="Nishizawa T."/>
            <person name="Ohta H."/>
        </authorList>
    </citation>
    <scope>NUCLEOTIDE SEQUENCE [LARGE SCALE GENOMIC DNA]</scope>
    <source>
        <strain evidence="1 2">JCM 10874</strain>
    </source>
</reference>
<dbReference type="EMBL" id="AP017655">
    <property type="protein sequence ID" value="BAV65782.1"/>
    <property type="molecule type" value="Genomic_DNA"/>
</dbReference>
<dbReference type="AlphaFoldDB" id="A0A1E1F5M4"/>
<accession>A0A1E1F5M4</accession>
<protein>
    <submittedName>
        <fullName evidence="1">Uncharacterized protein</fullName>
    </submittedName>
</protein>
<gene>
    <name evidence="1" type="ORF">SCLO_1027420</name>
</gene>
<name>A0A1E1F5M4_9SPHN</name>
<evidence type="ECO:0000313" key="1">
    <source>
        <dbReference type="EMBL" id="BAV65782.1"/>
    </source>
</evidence>
<sequence>MGSTAMGGHPALEMRALIEFGQRRLHGAVTAVDDDDGGIDAGDGLQRPADLVDMLHLIMEDVGIAGAIAAHARQGLPVARGFGIGQERDADHGYIVTYI</sequence>